<dbReference type="InterPro" id="IPR016566">
    <property type="entry name" value="UCP010219"/>
</dbReference>
<feature type="transmembrane region" description="Helical" evidence="2">
    <location>
        <begin position="53"/>
        <end position="73"/>
    </location>
</feature>
<dbReference type="RefSeq" id="WP_070352129.1">
    <property type="nucleotide sequence ID" value="NZ_CP043474.1"/>
</dbReference>
<evidence type="ECO:0000256" key="1">
    <source>
        <dbReference type="SAM" id="MobiDB-lite"/>
    </source>
</evidence>
<feature type="transmembrane region" description="Helical" evidence="2">
    <location>
        <begin position="28"/>
        <end position="47"/>
    </location>
</feature>
<accession>A0A1E8Q9Q9</accession>
<feature type="compositionally biased region" description="Basic and acidic residues" evidence="1">
    <location>
        <begin position="1"/>
        <end position="16"/>
    </location>
</feature>
<keyword evidence="2" id="KW-0472">Membrane</keyword>
<keyword evidence="4" id="KW-1185">Reference proteome</keyword>
<evidence type="ECO:0008006" key="5">
    <source>
        <dbReference type="Google" id="ProtNLM"/>
    </source>
</evidence>
<dbReference type="Proteomes" id="UP000178953">
    <property type="component" value="Unassembled WGS sequence"/>
</dbReference>
<feature type="transmembrane region" description="Helical" evidence="2">
    <location>
        <begin position="185"/>
        <end position="209"/>
    </location>
</feature>
<evidence type="ECO:0000313" key="3">
    <source>
        <dbReference type="EMBL" id="OFJ54840.1"/>
    </source>
</evidence>
<name>A0A1E8Q9Q9_9MYCO</name>
<comment type="caution">
    <text evidence="3">The sequence shown here is derived from an EMBL/GenBank/DDBJ whole genome shotgun (WGS) entry which is preliminary data.</text>
</comment>
<evidence type="ECO:0000313" key="4">
    <source>
        <dbReference type="Proteomes" id="UP000178953"/>
    </source>
</evidence>
<organism evidence="3 4">
    <name type="scientific">Mycolicibacterium grossiae</name>
    <dbReference type="NCBI Taxonomy" id="1552759"/>
    <lineage>
        <taxon>Bacteria</taxon>
        <taxon>Bacillati</taxon>
        <taxon>Actinomycetota</taxon>
        <taxon>Actinomycetes</taxon>
        <taxon>Mycobacteriales</taxon>
        <taxon>Mycobacteriaceae</taxon>
        <taxon>Mycolicibacterium</taxon>
    </lineage>
</organism>
<dbReference type="PIRSF" id="PIRSF010219">
    <property type="entry name" value="UCP010219"/>
    <property type="match status" value="1"/>
</dbReference>
<evidence type="ECO:0000256" key="2">
    <source>
        <dbReference type="SAM" id="Phobius"/>
    </source>
</evidence>
<feature type="transmembrane region" description="Helical" evidence="2">
    <location>
        <begin position="104"/>
        <end position="125"/>
    </location>
</feature>
<feature type="region of interest" description="Disordered" evidence="1">
    <location>
        <begin position="1"/>
        <end position="24"/>
    </location>
</feature>
<gene>
    <name evidence="3" type="ORF">BEL07_05490</name>
</gene>
<keyword evidence="2" id="KW-1133">Transmembrane helix</keyword>
<feature type="transmembrane region" description="Helical" evidence="2">
    <location>
        <begin position="80"/>
        <end position="98"/>
    </location>
</feature>
<feature type="transmembrane region" description="Helical" evidence="2">
    <location>
        <begin position="151"/>
        <end position="173"/>
    </location>
</feature>
<protein>
    <recommendedName>
        <fullName evidence="5">DUF3159 domain-containing protein</fullName>
    </recommendedName>
</protein>
<dbReference type="Pfam" id="PF11361">
    <property type="entry name" value="DUF3159"/>
    <property type="match status" value="1"/>
</dbReference>
<proteinExistence type="predicted"/>
<keyword evidence="2" id="KW-0812">Transmembrane</keyword>
<reference evidence="3 4" key="1">
    <citation type="submission" date="2016-09" db="EMBL/GenBank/DDBJ databases">
        <title>genome sequence of Mycobacterium sp. 739 SCH.</title>
        <authorList>
            <person name="Greninger A.L."/>
            <person name="Qin X."/>
            <person name="Jerome K."/>
            <person name="Vora S."/>
            <person name="Quinn K."/>
        </authorList>
    </citation>
    <scope>NUCLEOTIDE SEQUENCE [LARGE SCALE GENOMIC DNA]</scope>
    <source>
        <strain evidence="3 4">SCH</strain>
    </source>
</reference>
<sequence length="235" mass="25099">MTTSEPRAEHPAEQRAQRGAGETPLEKVGGVSGLVLAAIPTFAYVVVNAVAGLDAAVIVAVGANAGLIVLRLLRGQPIQPAVSGLLGVVVAALIAFYTGSAQDYFLPGIWFSLVMTTVLAVSLLVRRPLVGVIWNALRGAGPHPAWRSDRVVLHAFDVATLAFALVFAARFIVQHWLYDEGSTGWLAVARIAMGYPLLGLGLLVVYWAVRVAKRRGADEANERMLEVPTDRASRR</sequence>
<dbReference type="AlphaFoldDB" id="A0A1E8Q9Q9"/>
<dbReference type="EMBL" id="MCHX01000009">
    <property type="protein sequence ID" value="OFJ54840.1"/>
    <property type="molecule type" value="Genomic_DNA"/>
</dbReference>